<evidence type="ECO:0000256" key="10">
    <source>
        <dbReference type="RuleBase" id="RU365070"/>
    </source>
</evidence>
<comment type="similarity">
    <text evidence="3 10">Belongs to the UTP25 family.</text>
</comment>
<keyword evidence="9 10" id="KW-0687">Ribonucleoprotein</keyword>
<evidence type="ECO:0000256" key="4">
    <source>
        <dbReference type="ARBA" id="ARBA00011192"/>
    </source>
</evidence>
<feature type="domain" description="UTP25 C-terminal" evidence="12">
    <location>
        <begin position="561"/>
        <end position="754"/>
    </location>
</feature>
<dbReference type="InterPro" id="IPR053939">
    <property type="entry name" value="UTP25_C"/>
</dbReference>
<evidence type="ECO:0000256" key="7">
    <source>
        <dbReference type="ARBA" id="ARBA00022552"/>
    </source>
</evidence>
<keyword evidence="15" id="KW-1185">Reference proteome</keyword>
<evidence type="ECO:0000256" key="8">
    <source>
        <dbReference type="ARBA" id="ARBA00023242"/>
    </source>
</evidence>
<evidence type="ECO:0000313" key="14">
    <source>
        <dbReference type="EMBL" id="KAL1584528.1"/>
    </source>
</evidence>
<keyword evidence="8 10" id="KW-0539">Nucleus</keyword>
<dbReference type="Gene3D" id="3.40.50.300">
    <property type="entry name" value="P-loop containing nucleotide triphosphate hydrolases"/>
    <property type="match status" value="1"/>
</dbReference>
<feature type="compositionally biased region" description="Basic and acidic residues" evidence="11">
    <location>
        <begin position="58"/>
        <end position="68"/>
    </location>
</feature>
<accession>A0AB34KHF6</accession>
<dbReference type="GO" id="GO:0032040">
    <property type="term" value="C:small-subunit processome"/>
    <property type="evidence" value="ECO:0007669"/>
    <property type="project" value="TreeGrafter"/>
</dbReference>
<dbReference type="GO" id="GO:0000462">
    <property type="term" value="P:maturation of SSU-rRNA from tricistronic rRNA transcript (SSU-rRNA, 5.8S rRNA, LSU-rRNA)"/>
    <property type="evidence" value="ECO:0007669"/>
    <property type="project" value="TreeGrafter"/>
</dbReference>
<evidence type="ECO:0000256" key="1">
    <source>
        <dbReference type="ARBA" id="ARBA00002883"/>
    </source>
</evidence>
<feature type="compositionally biased region" description="Gly residues" evidence="11">
    <location>
        <begin position="9"/>
        <end position="40"/>
    </location>
</feature>
<dbReference type="InterPro" id="IPR010678">
    <property type="entry name" value="UTP25"/>
</dbReference>
<dbReference type="InterPro" id="IPR027417">
    <property type="entry name" value="P-loop_NTPase"/>
</dbReference>
<evidence type="ECO:0000313" key="15">
    <source>
        <dbReference type="Proteomes" id="UP000803884"/>
    </source>
</evidence>
<keyword evidence="7 10" id="KW-0698">rRNA processing</keyword>
<evidence type="ECO:0000256" key="3">
    <source>
        <dbReference type="ARBA" id="ARBA00009223"/>
    </source>
</evidence>
<dbReference type="GeneID" id="96008529"/>
<reference evidence="14 15" key="1">
    <citation type="journal article" date="2020" name="Microbiol. Resour. Announc.">
        <title>Draft Genome Sequence of a Cladosporium Species Isolated from the Mesophotic Ascidian Didemnum maculosum.</title>
        <authorList>
            <person name="Gioti A."/>
            <person name="Siaperas R."/>
            <person name="Nikolaivits E."/>
            <person name="Le Goff G."/>
            <person name="Ouazzani J."/>
            <person name="Kotoulas G."/>
            <person name="Topakas E."/>
        </authorList>
    </citation>
    <scope>NUCLEOTIDE SEQUENCE [LARGE SCALE GENOMIC DNA]</scope>
    <source>
        <strain evidence="14 15">TM138-S3</strain>
    </source>
</reference>
<evidence type="ECO:0000256" key="2">
    <source>
        <dbReference type="ARBA" id="ARBA00004604"/>
    </source>
</evidence>
<sequence length="755" mass="84353">MAPFRGRGGRGGGGGSRGGPRGGFRGGRGGGRGGRGGGADRGGKDARSGIRTRGGHYRKFDSQRVKEVESDDSDNEAPPMEEESDEESDQSSEGEEEEEVVPAGRAYGALLASLKRPEDEEGRARKRRKVDVRETAAEAPQDMEGSDDGSDAEPGLEVDEGIDGNEEDEDEAEFDKDDADGSSETLQNDDEDDASDPFEAHFANSDDNELTRRLKETQDGEWRTEKQKAYQKASLTVTAPKSAPESATRKSNVASTTDITLKQKLVETAKSQIGDFDDIQRTVAPYMLNYTDLLVANRSPSNAGSLRSLACMHALNHVLKGRDKILKNTTRITHTEDGEALELRDQGFTRPKVLILLETRQMCARYADAIVDLFAPEQQENKQRFKDSFTEVIDDADTMPEDYRELFSGNNDNNFLTALKFTRKTLKFFSAFYTSDIILASPLGLRRIIEHEDRRKRDHDFLSSIEMVIVDQADAMQMQNWENVELVFKHLNLQPKDLHGCDVNRVRSWYLDGNARHFRQTMIFSGHMTPEINRMFNSDLVNIAGKAKLTSHYDGAITSVTGLGMKQTFSRFNAPTPAADPDARFKYFTTAVLPALMRLPKPADGAQGILVFIPSYFDFLRVRNFFATSDLTANISFGAIHDYTEVPEQRRARSHFMSGRHSFLLYTQRAHHFYRLKIRGVKRVVLYGLPDNEIFYREIVGGYLGTAIGEGKVVPEEATARALFSRWDGMRAERVVGTDRVRSMLGGAGDTFDFV</sequence>
<dbReference type="GO" id="GO:0019843">
    <property type="term" value="F:rRNA binding"/>
    <property type="evidence" value="ECO:0007669"/>
    <property type="project" value="TreeGrafter"/>
</dbReference>
<evidence type="ECO:0000256" key="11">
    <source>
        <dbReference type="SAM" id="MobiDB-lite"/>
    </source>
</evidence>
<feature type="domain" description="UTP25 NTP hydrolase-like" evidence="13">
    <location>
        <begin position="290"/>
        <end position="546"/>
    </location>
</feature>
<dbReference type="Pfam" id="PF22916">
    <property type="entry name" value="UTP25_NTPase-like"/>
    <property type="match status" value="1"/>
</dbReference>
<proteinExistence type="inferred from homology"/>
<gene>
    <name evidence="14" type="ORF">WHR41_07086</name>
</gene>
<protein>
    <recommendedName>
        <fullName evidence="5 10">U3 small nucleolar RNA-associated protein 25</fullName>
        <shortName evidence="10">U3 snoRNA-associated protein 25</shortName>
    </recommendedName>
</protein>
<dbReference type="GO" id="GO:0034511">
    <property type="term" value="F:U3 snoRNA binding"/>
    <property type="evidence" value="ECO:0007669"/>
    <property type="project" value="InterPro"/>
</dbReference>
<dbReference type="Proteomes" id="UP000803884">
    <property type="component" value="Unassembled WGS sequence"/>
</dbReference>
<dbReference type="Pfam" id="PF06862">
    <property type="entry name" value="Utp25_C"/>
    <property type="match status" value="1"/>
</dbReference>
<dbReference type="PANTHER" id="PTHR12933:SF0">
    <property type="entry name" value="U3 SMALL NUCLEOLAR RNA-ASSOCIATED PROTEIN 25 HOMOLOG"/>
    <property type="match status" value="1"/>
</dbReference>
<comment type="function">
    <text evidence="1 10">DEAD-box RNA helicase-like protein required for pre-18S rRNA processing, specifically at sites A0, A1, and A2.</text>
</comment>
<evidence type="ECO:0000259" key="13">
    <source>
        <dbReference type="Pfam" id="PF22916"/>
    </source>
</evidence>
<evidence type="ECO:0000259" key="12">
    <source>
        <dbReference type="Pfam" id="PF06862"/>
    </source>
</evidence>
<dbReference type="RefSeq" id="XP_069227634.1">
    <property type="nucleotide sequence ID" value="XM_069375691.1"/>
</dbReference>
<keyword evidence="6 10" id="KW-0690">Ribosome biogenesis</keyword>
<feature type="region of interest" description="Disordered" evidence="11">
    <location>
        <begin position="1"/>
        <end position="209"/>
    </location>
</feature>
<dbReference type="AlphaFoldDB" id="A0AB34KHF6"/>
<dbReference type="InterPro" id="IPR053940">
    <property type="entry name" value="UTP25_NTPase-like"/>
</dbReference>
<dbReference type="PANTHER" id="PTHR12933">
    <property type="entry name" value="ORF PROTEIN-RELATED"/>
    <property type="match status" value="1"/>
</dbReference>
<feature type="compositionally biased region" description="Acidic residues" evidence="11">
    <location>
        <begin position="69"/>
        <end position="100"/>
    </location>
</feature>
<feature type="compositionally biased region" description="Acidic residues" evidence="11">
    <location>
        <begin position="144"/>
        <end position="196"/>
    </location>
</feature>
<comment type="subunit">
    <text evidence="4 10">Component of the ribosomal small subunit (SSU) processome composed of at least 40 protein subunits and snoRNA U3.</text>
</comment>
<comment type="caution">
    <text evidence="14">The sequence shown here is derived from an EMBL/GenBank/DDBJ whole genome shotgun (WGS) entry which is preliminary data.</text>
</comment>
<evidence type="ECO:0000256" key="9">
    <source>
        <dbReference type="ARBA" id="ARBA00023274"/>
    </source>
</evidence>
<dbReference type="FunFam" id="3.40.50.300:FF:002356">
    <property type="entry name" value="U3 small nucleolar RNA-associated protein 25"/>
    <property type="match status" value="1"/>
</dbReference>
<evidence type="ECO:0000256" key="5">
    <source>
        <dbReference type="ARBA" id="ARBA00015422"/>
    </source>
</evidence>
<dbReference type="EMBL" id="JAAQHG020000025">
    <property type="protein sequence ID" value="KAL1584528.1"/>
    <property type="molecule type" value="Genomic_DNA"/>
</dbReference>
<name>A0AB34KHF6_9PEZI</name>
<organism evidence="14 15">
    <name type="scientific">Cladosporium halotolerans</name>
    <dbReference type="NCBI Taxonomy" id="1052096"/>
    <lineage>
        <taxon>Eukaryota</taxon>
        <taxon>Fungi</taxon>
        <taxon>Dikarya</taxon>
        <taxon>Ascomycota</taxon>
        <taxon>Pezizomycotina</taxon>
        <taxon>Dothideomycetes</taxon>
        <taxon>Dothideomycetidae</taxon>
        <taxon>Cladosporiales</taxon>
        <taxon>Cladosporiaceae</taxon>
        <taxon>Cladosporium</taxon>
    </lineage>
</organism>
<comment type="subcellular location">
    <subcellularLocation>
        <location evidence="2 10">Nucleus</location>
        <location evidence="2 10">Nucleolus</location>
    </subcellularLocation>
</comment>
<evidence type="ECO:0000256" key="6">
    <source>
        <dbReference type="ARBA" id="ARBA00022517"/>
    </source>
</evidence>